<sequence>MPGGLSTDDRAGGGGTSFGWGLAWFFWNLPITIGVLSLVSVALTLADQLASGDGVNLSGVLGGLVLAVPCYSYLGWLTGSGLIAAAWAAGARNRLLVRLLLAGPAVLLAVPARQDGWIAAFIACSGLGLAATLRLPGASRAARPADPAASAG</sequence>
<dbReference type="RefSeq" id="WP_091664168.1">
    <property type="nucleotide sequence ID" value="NZ_LT594323.1"/>
</dbReference>
<evidence type="ECO:0000313" key="2">
    <source>
        <dbReference type="EMBL" id="SBT45066.1"/>
    </source>
</evidence>
<dbReference type="OrthoDB" id="9936023at2"/>
<keyword evidence="3" id="KW-1185">Reference proteome</keyword>
<proteinExistence type="predicted"/>
<dbReference type="AlphaFoldDB" id="A0A1A8ZMH1"/>
<accession>A0A1A8ZMH1</accession>
<gene>
    <name evidence="2" type="ORF">GA0070611_2899</name>
</gene>
<dbReference type="Proteomes" id="UP000199385">
    <property type="component" value="Chromosome I"/>
</dbReference>
<dbReference type="EMBL" id="LT594323">
    <property type="protein sequence ID" value="SBT45066.1"/>
    <property type="molecule type" value="Genomic_DNA"/>
</dbReference>
<keyword evidence="1" id="KW-1133">Transmembrane helix</keyword>
<evidence type="ECO:0000256" key="1">
    <source>
        <dbReference type="SAM" id="Phobius"/>
    </source>
</evidence>
<evidence type="ECO:0000313" key="3">
    <source>
        <dbReference type="Proteomes" id="UP000199385"/>
    </source>
</evidence>
<reference evidence="3" key="1">
    <citation type="submission" date="2016-06" db="EMBL/GenBank/DDBJ databases">
        <authorList>
            <person name="Varghese N."/>
            <person name="Submissions Spin"/>
        </authorList>
    </citation>
    <scope>NUCLEOTIDE SEQUENCE [LARGE SCALE GENOMIC DNA]</scope>
    <source>
        <strain evidence="3">DSM 44815</strain>
    </source>
</reference>
<name>A0A1A8ZMH1_9ACTN</name>
<feature type="transmembrane region" description="Helical" evidence="1">
    <location>
        <begin position="95"/>
        <end position="112"/>
    </location>
</feature>
<feature type="transmembrane region" description="Helical" evidence="1">
    <location>
        <begin position="118"/>
        <end position="135"/>
    </location>
</feature>
<keyword evidence="1" id="KW-0472">Membrane</keyword>
<dbReference type="STRING" id="261654.GA0070611_2899"/>
<protein>
    <submittedName>
        <fullName evidence="2">Uncharacterized protein</fullName>
    </submittedName>
</protein>
<organism evidence="2 3">
    <name type="scientific">Micromonospora auratinigra</name>
    <dbReference type="NCBI Taxonomy" id="261654"/>
    <lineage>
        <taxon>Bacteria</taxon>
        <taxon>Bacillati</taxon>
        <taxon>Actinomycetota</taxon>
        <taxon>Actinomycetes</taxon>
        <taxon>Micromonosporales</taxon>
        <taxon>Micromonosporaceae</taxon>
        <taxon>Micromonospora</taxon>
    </lineage>
</organism>
<keyword evidence="1" id="KW-0812">Transmembrane</keyword>
<dbReference type="PATRIC" id="fig|261654.4.peg.2949"/>
<feature type="transmembrane region" description="Helical" evidence="1">
    <location>
        <begin position="21"/>
        <end position="46"/>
    </location>
</feature>
<feature type="transmembrane region" description="Helical" evidence="1">
    <location>
        <begin position="66"/>
        <end position="88"/>
    </location>
</feature>